<feature type="domain" description="Endoribonuclease L-PSP/chorismate mutase-like" evidence="1">
    <location>
        <begin position="16"/>
        <end position="138"/>
    </location>
</feature>
<name>A0A1P8JQM9_9BURK</name>
<proteinExistence type="predicted"/>
<accession>A0A1P8JQM9</accession>
<protein>
    <recommendedName>
        <fullName evidence="1">Endoribonuclease L-PSP/chorismate mutase-like domain-containing protein</fullName>
    </recommendedName>
</protein>
<evidence type="ECO:0000313" key="3">
    <source>
        <dbReference type="Proteomes" id="UP000186609"/>
    </source>
</evidence>
<dbReference type="InterPro" id="IPR035959">
    <property type="entry name" value="RutC-like_sf"/>
</dbReference>
<dbReference type="SUPFAM" id="SSF55298">
    <property type="entry name" value="YjgF-like"/>
    <property type="match status" value="1"/>
</dbReference>
<dbReference type="PANTHER" id="PTHR43760">
    <property type="entry name" value="ENDORIBONUCLEASE-RELATED"/>
    <property type="match status" value="1"/>
</dbReference>
<dbReference type="Gene3D" id="3.30.1330.40">
    <property type="entry name" value="RutC-like"/>
    <property type="match status" value="1"/>
</dbReference>
<dbReference type="Pfam" id="PF14588">
    <property type="entry name" value="YjgF_endoribonc"/>
    <property type="match status" value="1"/>
</dbReference>
<keyword evidence="3" id="KW-1185">Reference proteome</keyword>
<sequence>MTISRNTLLAQAAESVGFDLSEEIRIGGNYTPAIVHAGTAFVSGQVPRIGSAVAVTGRVGAEVTLAQAQHAARICCVRTLAILRDALGGLDAIAQALRMTVYVQSAADFTQQSEVADAASELLHQVLGAAGRHARTSVGVMQLPKGAAVEVDLIVAVDS</sequence>
<dbReference type="CDD" id="cd02199">
    <property type="entry name" value="YjgF_YER057c_UK114_like_1"/>
    <property type="match status" value="1"/>
</dbReference>
<organism evidence="2 3">
    <name type="scientific">Rhodoferax koreensis</name>
    <dbReference type="NCBI Taxonomy" id="1842727"/>
    <lineage>
        <taxon>Bacteria</taxon>
        <taxon>Pseudomonadati</taxon>
        <taxon>Pseudomonadota</taxon>
        <taxon>Betaproteobacteria</taxon>
        <taxon>Burkholderiales</taxon>
        <taxon>Comamonadaceae</taxon>
        <taxon>Rhodoferax</taxon>
    </lineage>
</organism>
<dbReference type="RefSeq" id="WP_076196059.1">
    <property type="nucleotide sequence ID" value="NZ_CP019236.1"/>
</dbReference>
<evidence type="ECO:0000313" key="2">
    <source>
        <dbReference type="EMBL" id="APW36066.1"/>
    </source>
</evidence>
<dbReference type="Proteomes" id="UP000186609">
    <property type="component" value="Chromosome"/>
</dbReference>
<gene>
    <name evidence="2" type="ORF">RD110_01635</name>
</gene>
<dbReference type="InterPro" id="IPR013813">
    <property type="entry name" value="Endoribo_LPSP/chorism_mut-like"/>
</dbReference>
<dbReference type="STRING" id="1842727.RD110_01635"/>
<dbReference type="PANTHER" id="PTHR43760:SF1">
    <property type="entry name" value="ENDORIBONUCLEASE L-PSP_CHORISMATE MUTASE-LIKE DOMAIN-CONTAINING PROTEIN"/>
    <property type="match status" value="1"/>
</dbReference>
<evidence type="ECO:0000259" key="1">
    <source>
        <dbReference type="Pfam" id="PF14588"/>
    </source>
</evidence>
<dbReference type="KEGG" id="rhy:RD110_01635"/>
<dbReference type="EMBL" id="CP019236">
    <property type="protein sequence ID" value="APW36066.1"/>
    <property type="molecule type" value="Genomic_DNA"/>
</dbReference>
<reference evidence="2 3" key="1">
    <citation type="submission" date="2017-01" db="EMBL/GenBank/DDBJ databases">
        <authorList>
            <person name="Mah S.A."/>
            <person name="Swanson W.J."/>
            <person name="Moy G.W."/>
            <person name="Vacquier V.D."/>
        </authorList>
    </citation>
    <scope>NUCLEOTIDE SEQUENCE [LARGE SCALE GENOMIC DNA]</scope>
    <source>
        <strain evidence="2 3">DCY110</strain>
    </source>
</reference>
<dbReference type="OrthoDB" id="8587942at2"/>
<dbReference type="AlphaFoldDB" id="A0A1P8JQM9"/>